<evidence type="ECO:0000256" key="3">
    <source>
        <dbReference type="ARBA" id="ARBA00010505"/>
    </source>
</evidence>
<evidence type="ECO:0000256" key="7">
    <source>
        <dbReference type="ARBA" id="ARBA00022862"/>
    </source>
</evidence>
<dbReference type="GO" id="GO:0008379">
    <property type="term" value="F:thioredoxin peroxidase activity"/>
    <property type="evidence" value="ECO:0007669"/>
    <property type="project" value="InterPro"/>
</dbReference>
<comment type="similarity">
    <text evidence="3">Belongs to the peroxiredoxin family. Prx5 subfamily.</text>
</comment>
<keyword evidence="21" id="KW-1185">Reference proteome</keyword>
<evidence type="ECO:0000256" key="6">
    <source>
        <dbReference type="ARBA" id="ARBA00022559"/>
    </source>
</evidence>
<dbReference type="Gene3D" id="3.40.30.10">
    <property type="entry name" value="Glutaredoxin"/>
    <property type="match status" value="1"/>
</dbReference>
<evidence type="ECO:0000256" key="15">
    <source>
        <dbReference type="ARBA" id="ARBA00081117"/>
    </source>
</evidence>
<reference evidence="20 21" key="1">
    <citation type="submission" date="2020-08" db="EMBL/GenBank/DDBJ databases">
        <title>Plant Genome Project.</title>
        <authorList>
            <person name="Zhang R.-G."/>
        </authorList>
    </citation>
    <scope>NUCLEOTIDE SEQUENCE [LARGE SCALE GENOMIC DNA]</scope>
    <source>
        <tissue evidence="20">Rhizome</tissue>
    </source>
</reference>
<dbReference type="GO" id="GO:0000911">
    <property type="term" value="P:cytokinesis by cell plate formation"/>
    <property type="evidence" value="ECO:0007669"/>
    <property type="project" value="TreeGrafter"/>
</dbReference>
<keyword evidence="7" id="KW-0049">Antioxidant</keyword>
<dbReference type="GO" id="GO:0005875">
    <property type="term" value="C:microtubule associated complex"/>
    <property type="evidence" value="ECO:0007669"/>
    <property type="project" value="TreeGrafter"/>
</dbReference>
<evidence type="ECO:0000256" key="12">
    <source>
        <dbReference type="ARBA" id="ARBA00031688"/>
    </source>
</evidence>
<dbReference type="EC" id="1.11.1.25" evidence="5"/>
<keyword evidence="9" id="KW-0560">Oxidoreductase</keyword>
<evidence type="ECO:0000256" key="16">
    <source>
        <dbReference type="ARBA" id="ARBA00082926"/>
    </source>
</evidence>
<dbReference type="InterPro" id="IPR037944">
    <property type="entry name" value="PRX5-like"/>
</dbReference>
<dbReference type="AlphaFoldDB" id="A0A8J5GMU4"/>
<evidence type="ECO:0000256" key="4">
    <source>
        <dbReference type="ARBA" id="ARBA00011245"/>
    </source>
</evidence>
<feature type="active site" description="Cysteine sulfenic acid (-SOH) intermediate" evidence="17">
    <location>
        <position position="89"/>
    </location>
</feature>
<dbReference type="InterPro" id="IPR044709">
    <property type="entry name" value="TAN1"/>
</dbReference>
<evidence type="ECO:0000256" key="2">
    <source>
        <dbReference type="ARBA" id="ARBA00004305"/>
    </source>
</evidence>
<comment type="subcellular location">
    <subcellularLocation>
        <location evidence="2">Mitochondrion matrix</location>
    </subcellularLocation>
</comment>
<feature type="region of interest" description="Disordered" evidence="18">
    <location>
        <begin position="338"/>
        <end position="362"/>
    </location>
</feature>
<dbReference type="InterPro" id="IPR013766">
    <property type="entry name" value="Thioredoxin_domain"/>
</dbReference>
<dbReference type="GO" id="GO:0009574">
    <property type="term" value="C:preprophase band"/>
    <property type="evidence" value="ECO:0007669"/>
    <property type="project" value="TreeGrafter"/>
</dbReference>
<feature type="region of interest" description="Disordered" evidence="18">
    <location>
        <begin position="390"/>
        <end position="412"/>
    </location>
</feature>
<dbReference type="FunFam" id="3.40.30.10:FF:000190">
    <property type="entry name" value="Peroxiredoxin"/>
    <property type="match status" value="1"/>
</dbReference>
<dbReference type="PANTHER" id="PTHR35728">
    <property type="entry name" value="MICROTUBULE-BINDING PROTEIN TANGLED-RELATED"/>
    <property type="match status" value="1"/>
</dbReference>
<evidence type="ECO:0000313" key="21">
    <source>
        <dbReference type="Proteomes" id="UP000734854"/>
    </source>
</evidence>
<feature type="compositionally biased region" description="Polar residues" evidence="18">
    <location>
        <begin position="292"/>
        <end position="302"/>
    </location>
</feature>
<evidence type="ECO:0000256" key="17">
    <source>
        <dbReference type="PIRSR" id="PIRSR637944-1"/>
    </source>
</evidence>
<dbReference type="SUPFAM" id="SSF52833">
    <property type="entry name" value="Thioredoxin-like"/>
    <property type="match status" value="1"/>
</dbReference>
<evidence type="ECO:0000259" key="19">
    <source>
        <dbReference type="PROSITE" id="PS51352"/>
    </source>
</evidence>
<evidence type="ECO:0000256" key="5">
    <source>
        <dbReference type="ARBA" id="ARBA00013016"/>
    </source>
</evidence>
<gene>
    <name evidence="20" type="ORF">ZIOFF_036322</name>
</gene>
<dbReference type="PROSITE" id="PS51352">
    <property type="entry name" value="THIOREDOXIN_2"/>
    <property type="match status" value="1"/>
</dbReference>
<sequence>MASALLRAKRAAGFSSAVTAMSTASICRAFASLSVGSDIISAAPNVALQKARSWDEGIASKFSTTPLKDIFQGKKVVIFGLPGAYTGVCSAQHVPSYRNNIEKFKSKGIDSVICVAVNDPYVMNGWAEKLQAKEAIEFYGDFDGSFHKSLELDLDLSAALLGHRSQRWSAYVIDGKIKVLNIEKVPSEFKVSGGEIASPLLPQIELEIPNPTTMVAKTPIKYRGFVAATSGAGLDSDLVRQTLNKVDRCVARLQELQYTVVGGAKVVAGVTLSPRSTRGYLRTSVRCKQESLRTWSNTSSRRSPAGKFQGGTNGEWRRMSLPAMLLNETVAEILQASRVAKKSSSKTTANVSLSDPATADPKTPVAIRSRTANKPAAIPSENVALYARRSKEKQPGRFQVIRSESSPATAARARSRIRFKSTSPLAAATRREEEAEEGVKPGKLSVAAHRVSPRNRPWAKKTVLFPNVLFNSSSSSPPPASACRGQRFYKTKSPIIGRSRPPQTPPPHKFLIKSPTASLGSQLATRKPGVAVVRVLKASPEKVVVLKTRRRSFSPSKFVNRMVSPLRTRIALPKTGIGLKQRPELGTPARIPAMKRT</sequence>
<protein>
    <recommendedName>
        <fullName evidence="14">Peroxiredoxin-2F, mitochondrial</fullName>
        <ecNumber evidence="5">1.11.1.25</ecNumber>
    </recommendedName>
    <alternativeName>
        <fullName evidence="12">Glutaredoxin-dependent peroxiredoxin</fullName>
    </alternativeName>
    <alternativeName>
        <fullName evidence="16">Peroxiredoxin IIF</fullName>
    </alternativeName>
    <alternativeName>
        <fullName evidence="15">Thioredoxin peroxidase 2F</fullName>
    </alternativeName>
</protein>
<evidence type="ECO:0000256" key="14">
    <source>
        <dbReference type="ARBA" id="ARBA00072389"/>
    </source>
</evidence>
<evidence type="ECO:0000256" key="11">
    <source>
        <dbReference type="ARBA" id="ARBA00023284"/>
    </source>
</evidence>
<feature type="compositionally biased region" description="Low complexity" evidence="18">
    <location>
        <begin position="402"/>
        <end position="412"/>
    </location>
</feature>
<dbReference type="GO" id="GO:2000694">
    <property type="term" value="P:regulation of phragmoplast microtubule organization"/>
    <property type="evidence" value="ECO:0007669"/>
    <property type="project" value="InterPro"/>
</dbReference>
<comment type="catalytic activity">
    <reaction evidence="1">
        <text>[glutaredoxin]-dithiol + a hydroperoxide = [glutaredoxin]-disulfide + an alcohol + H2O</text>
        <dbReference type="Rhea" id="RHEA:62624"/>
        <dbReference type="Rhea" id="RHEA-COMP:10729"/>
        <dbReference type="Rhea" id="RHEA-COMP:10730"/>
        <dbReference type="ChEBI" id="CHEBI:15377"/>
        <dbReference type="ChEBI" id="CHEBI:29950"/>
        <dbReference type="ChEBI" id="CHEBI:30879"/>
        <dbReference type="ChEBI" id="CHEBI:35924"/>
        <dbReference type="ChEBI" id="CHEBI:50058"/>
        <dbReference type="EC" id="1.11.1.25"/>
    </reaction>
</comment>
<dbReference type="Proteomes" id="UP000734854">
    <property type="component" value="Unassembled WGS sequence"/>
</dbReference>
<evidence type="ECO:0000256" key="8">
    <source>
        <dbReference type="ARBA" id="ARBA00022946"/>
    </source>
</evidence>
<dbReference type="Pfam" id="PF08534">
    <property type="entry name" value="Redoxin"/>
    <property type="match status" value="1"/>
</dbReference>
<evidence type="ECO:0000256" key="18">
    <source>
        <dbReference type="SAM" id="MobiDB-lite"/>
    </source>
</evidence>
<dbReference type="GO" id="GO:0005759">
    <property type="term" value="C:mitochondrial matrix"/>
    <property type="evidence" value="ECO:0007669"/>
    <property type="project" value="UniProtKB-SubCell"/>
</dbReference>
<keyword evidence="6" id="KW-0575">Peroxidase</keyword>
<evidence type="ECO:0000256" key="9">
    <source>
        <dbReference type="ARBA" id="ARBA00023002"/>
    </source>
</evidence>
<comment type="function">
    <text evidence="13">Thiol-specific peroxidase that catalyzes the reduction of hydrogen peroxide and organic hydroperoxides to water and alcohols, respectively. Plays a role in cell protection against oxidative stress by detoxifying peroxides. Reduces preferentially hydrogen peroxide rather than alkyl peroxides. May be involved in mitochondrial redox homeostasis.</text>
</comment>
<accession>A0A8J5GMU4</accession>
<evidence type="ECO:0000256" key="10">
    <source>
        <dbReference type="ARBA" id="ARBA00023128"/>
    </source>
</evidence>
<comment type="caution">
    <text evidence="20">The sequence shown here is derived from an EMBL/GenBank/DDBJ whole genome shotgun (WGS) entry which is preliminary data.</text>
</comment>
<dbReference type="CDD" id="cd03013">
    <property type="entry name" value="PRX5_like"/>
    <property type="match status" value="1"/>
</dbReference>
<dbReference type="GO" id="GO:0034599">
    <property type="term" value="P:cellular response to oxidative stress"/>
    <property type="evidence" value="ECO:0007669"/>
    <property type="project" value="InterPro"/>
</dbReference>
<feature type="domain" description="Thioredoxin" evidence="19">
    <location>
        <begin position="37"/>
        <end position="206"/>
    </location>
</feature>
<feature type="region of interest" description="Disordered" evidence="18">
    <location>
        <begin position="292"/>
        <end position="315"/>
    </location>
</feature>
<dbReference type="PANTHER" id="PTHR35728:SF1">
    <property type="entry name" value="MICROTUBULE-BINDING PROTEIN TANGLED-RELATED"/>
    <property type="match status" value="1"/>
</dbReference>
<keyword evidence="10" id="KW-0496">Mitochondrion</keyword>
<dbReference type="EMBL" id="JACMSC010000010">
    <property type="protein sequence ID" value="KAG6503998.1"/>
    <property type="molecule type" value="Genomic_DNA"/>
</dbReference>
<dbReference type="InterPro" id="IPR013740">
    <property type="entry name" value="Redoxin"/>
</dbReference>
<keyword evidence="8" id="KW-0809">Transit peptide</keyword>
<proteinExistence type="inferred from homology"/>
<organism evidence="20 21">
    <name type="scientific">Zingiber officinale</name>
    <name type="common">Ginger</name>
    <name type="synonym">Amomum zingiber</name>
    <dbReference type="NCBI Taxonomy" id="94328"/>
    <lineage>
        <taxon>Eukaryota</taxon>
        <taxon>Viridiplantae</taxon>
        <taxon>Streptophyta</taxon>
        <taxon>Embryophyta</taxon>
        <taxon>Tracheophyta</taxon>
        <taxon>Spermatophyta</taxon>
        <taxon>Magnoliopsida</taxon>
        <taxon>Liliopsida</taxon>
        <taxon>Zingiberales</taxon>
        <taxon>Zingiberaceae</taxon>
        <taxon>Zingiber</taxon>
    </lineage>
</organism>
<feature type="compositionally biased region" description="Polar residues" evidence="18">
    <location>
        <begin position="345"/>
        <end position="355"/>
    </location>
</feature>
<evidence type="ECO:0000256" key="1">
    <source>
        <dbReference type="ARBA" id="ARBA00001711"/>
    </source>
</evidence>
<dbReference type="InterPro" id="IPR036249">
    <property type="entry name" value="Thioredoxin-like_sf"/>
</dbReference>
<evidence type="ECO:0000313" key="20">
    <source>
        <dbReference type="EMBL" id="KAG6503998.1"/>
    </source>
</evidence>
<comment type="subunit">
    <text evidence="4">Monomer.</text>
</comment>
<evidence type="ECO:0000256" key="13">
    <source>
        <dbReference type="ARBA" id="ARBA00059321"/>
    </source>
</evidence>
<name>A0A8J5GMU4_ZINOF</name>
<dbReference type="GO" id="GO:0008017">
    <property type="term" value="F:microtubule binding"/>
    <property type="evidence" value="ECO:0007669"/>
    <property type="project" value="InterPro"/>
</dbReference>
<keyword evidence="11" id="KW-0676">Redox-active center</keyword>